<dbReference type="Pfam" id="PF01628">
    <property type="entry name" value="HrcA"/>
    <property type="match status" value="1"/>
</dbReference>
<evidence type="ECO:0000256" key="5">
    <source>
        <dbReference type="HAMAP-Rule" id="MF_00081"/>
    </source>
</evidence>
<dbReference type="InterPro" id="IPR023120">
    <property type="entry name" value="WHTH_transcript_rep_HrcA_IDD"/>
</dbReference>
<dbReference type="Gene3D" id="3.30.390.60">
    <property type="entry name" value="Heat-inducible transcription repressor hrca homolog, domain 3"/>
    <property type="match status" value="1"/>
</dbReference>
<sequence length="347" mass="39155">MLTQRQSEILRLIIQSYTSSGVPVGSKTLMEEGVEASSATIRNDMKALEDEGLLLKTHSSSGRIPSVLGYRYYVDHLLKPARVPNDDLQQIRQSLSKEFHEINEIIKQSAEILSQLTSYTTFSLGPEIKDRRLTGFRIIPLNSRQIIAIVVTDKGNVESQVFTLPENLGSQDLEKMVRIVNDRLVGDPLVTVYHKLRTEIPMILHKYFQTTEGMSNLFDTVLGHALEDKVYVSGQMNLLDYESHQDLDQFKSMFSFMTDTYELTQMIVPMDSDIHIKIGTELGNDLLQNMSMIQASYEIAGHGRGTIALLGPTSMPYSKMFGLVDVYRQELAVKLADYYRSLDLSGS</sequence>
<comment type="function">
    <text evidence="5">Negative regulator of class I heat shock genes (grpE-dnaK-dnaJ and groELS operons). Prevents heat-shock induction of these operons.</text>
</comment>
<dbReference type="InterPro" id="IPR021153">
    <property type="entry name" value="HrcA_C"/>
</dbReference>
<dbReference type="NCBIfam" id="TIGR00331">
    <property type="entry name" value="hrcA"/>
    <property type="match status" value="1"/>
</dbReference>
<dbReference type="PANTHER" id="PTHR34824:SF1">
    <property type="entry name" value="HEAT-INDUCIBLE TRANSCRIPTION REPRESSOR HRCA"/>
    <property type="match status" value="1"/>
</dbReference>
<accession>A0A377L3S1</accession>
<protein>
    <recommendedName>
        <fullName evidence="5">Heat-inducible transcription repressor HrcA</fullName>
    </recommendedName>
</protein>
<organism evidence="7 8">
    <name type="scientific">Enterococcus durans</name>
    <dbReference type="NCBI Taxonomy" id="53345"/>
    <lineage>
        <taxon>Bacteria</taxon>
        <taxon>Bacillati</taxon>
        <taxon>Bacillota</taxon>
        <taxon>Bacilli</taxon>
        <taxon>Lactobacillales</taxon>
        <taxon>Enterococcaceae</taxon>
        <taxon>Enterococcus</taxon>
    </lineage>
</organism>
<dbReference type="SUPFAM" id="SSF55781">
    <property type="entry name" value="GAF domain-like"/>
    <property type="match status" value="1"/>
</dbReference>
<evidence type="ECO:0000256" key="2">
    <source>
        <dbReference type="ARBA" id="ARBA00023015"/>
    </source>
</evidence>
<dbReference type="EMBL" id="PDEB01000004">
    <property type="protein sequence ID" value="PEH44985.1"/>
    <property type="molecule type" value="Genomic_DNA"/>
</dbReference>
<dbReference type="InterPro" id="IPR036390">
    <property type="entry name" value="WH_DNA-bd_sf"/>
</dbReference>
<dbReference type="AlphaFoldDB" id="A0A377L3S1"/>
<dbReference type="PANTHER" id="PTHR34824">
    <property type="entry name" value="HEAT-INDUCIBLE TRANSCRIPTION REPRESSOR HRCA"/>
    <property type="match status" value="1"/>
</dbReference>
<keyword evidence="3 5" id="KW-0346">Stress response</keyword>
<reference evidence="7 8" key="1">
    <citation type="submission" date="2017-09" db="EMBL/GenBank/DDBJ databases">
        <title>FDA dAtabase for Regulatory Grade micrObial Sequences (FDA-ARGOS): Supporting development and validation of Infectious Disease Dx tests.</title>
        <authorList>
            <person name="Minogue T."/>
            <person name="Wolcott M."/>
            <person name="Wasieloski L."/>
            <person name="Aguilar W."/>
            <person name="Moore D."/>
            <person name="Tallon L.J."/>
            <person name="Sadzewicz L."/>
            <person name="Ott S."/>
            <person name="Zhao X."/>
            <person name="Nagaraj S."/>
            <person name="Vavikolanu K."/>
            <person name="Aluvathingal J."/>
            <person name="Nadendla S."/>
            <person name="Sichtig H."/>
        </authorList>
    </citation>
    <scope>NUCLEOTIDE SEQUENCE [LARGE SCALE GENOMIC DNA]</scope>
    <source>
        <strain evidence="7 8">FDAARGOS_396</strain>
    </source>
</reference>
<keyword evidence="1 5" id="KW-0678">Repressor</keyword>
<dbReference type="PIRSF" id="PIRSF005485">
    <property type="entry name" value="HrcA"/>
    <property type="match status" value="1"/>
</dbReference>
<dbReference type="OrthoDB" id="9783139at2"/>
<dbReference type="RefSeq" id="WP_016176482.1">
    <property type="nucleotide sequence ID" value="NZ_CP065535.1"/>
</dbReference>
<dbReference type="Gene3D" id="3.30.450.40">
    <property type="match status" value="1"/>
</dbReference>
<dbReference type="GO" id="GO:0045892">
    <property type="term" value="P:negative regulation of DNA-templated transcription"/>
    <property type="evidence" value="ECO:0007669"/>
    <property type="project" value="UniProtKB-UniRule"/>
</dbReference>
<dbReference type="HAMAP" id="MF_00081">
    <property type="entry name" value="HrcA"/>
    <property type="match status" value="1"/>
</dbReference>
<keyword evidence="4 5" id="KW-0804">Transcription</keyword>
<dbReference type="Gene3D" id="1.10.10.10">
    <property type="entry name" value="Winged helix-like DNA-binding domain superfamily/Winged helix DNA-binding domain"/>
    <property type="match status" value="1"/>
</dbReference>
<evidence type="ECO:0000256" key="3">
    <source>
        <dbReference type="ARBA" id="ARBA00023016"/>
    </source>
</evidence>
<dbReference type="Proteomes" id="UP000220669">
    <property type="component" value="Unassembled WGS sequence"/>
</dbReference>
<evidence type="ECO:0000256" key="4">
    <source>
        <dbReference type="ARBA" id="ARBA00023163"/>
    </source>
</evidence>
<dbReference type="InterPro" id="IPR002571">
    <property type="entry name" value="HrcA"/>
</dbReference>
<comment type="caution">
    <text evidence="7">The sequence shown here is derived from an EMBL/GenBank/DDBJ whole genome shotgun (WGS) entry which is preliminary data.</text>
</comment>
<dbReference type="SUPFAM" id="SSF46785">
    <property type="entry name" value="Winged helix' DNA-binding domain"/>
    <property type="match status" value="1"/>
</dbReference>
<comment type="similarity">
    <text evidence="5">Belongs to the HrcA family.</text>
</comment>
<proteinExistence type="inferred from homology"/>
<evidence type="ECO:0000313" key="7">
    <source>
        <dbReference type="EMBL" id="PEH44985.1"/>
    </source>
</evidence>
<feature type="domain" description="Heat-inducible transcription repressor HrcA C-terminal" evidence="6">
    <location>
        <begin position="104"/>
        <end position="320"/>
    </location>
</feature>
<gene>
    <name evidence="5" type="primary">hrcA</name>
    <name evidence="7" type="ORF">CRM96_08160</name>
</gene>
<dbReference type="GO" id="GO:0003677">
    <property type="term" value="F:DNA binding"/>
    <property type="evidence" value="ECO:0007669"/>
    <property type="project" value="InterPro"/>
</dbReference>
<dbReference type="InterPro" id="IPR036388">
    <property type="entry name" value="WH-like_DNA-bd_sf"/>
</dbReference>
<keyword evidence="2 5" id="KW-0805">Transcription regulation</keyword>
<evidence type="ECO:0000259" key="6">
    <source>
        <dbReference type="Pfam" id="PF01628"/>
    </source>
</evidence>
<dbReference type="InterPro" id="IPR029016">
    <property type="entry name" value="GAF-like_dom_sf"/>
</dbReference>
<evidence type="ECO:0000256" key="1">
    <source>
        <dbReference type="ARBA" id="ARBA00022491"/>
    </source>
</evidence>
<name>A0A377L3S1_9ENTE</name>
<evidence type="ECO:0000313" key="8">
    <source>
        <dbReference type="Proteomes" id="UP000220669"/>
    </source>
</evidence>